<comment type="function">
    <text evidence="3">Catalyzes the ferredoxin-dependent oxidative decarboxylation of arylpyruvates.</text>
</comment>
<accession>A0A2V2N059</accession>
<feature type="binding site" evidence="4">
    <location>
        <position position="574"/>
    </location>
    <ligand>
        <name>[4Fe-4S] cluster</name>
        <dbReference type="ChEBI" id="CHEBI:49883"/>
        <label>2</label>
    </ligand>
</feature>
<name>A0A2V2N059_9EURY</name>
<dbReference type="PIRSF" id="PIRSF006439">
    <property type="entry name" value="Indolepyruvate_ferr_oxidored"/>
    <property type="match status" value="1"/>
</dbReference>
<evidence type="ECO:0000256" key="1">
    <source>
        <dbReference type="ARBA" id="ARBA00022723"/>
    </source>
</evidence>
<dbReference type="GO" id="GO:0043805">
    <property type="term" value="F:indolepyruvate ferredoxin oxidoreductase activity"/>
    <property type="evidence" value="ECO:0007669"/>
    <property type="project" value="UniProtKB-UniRule"/>
</dbReference>
<comment type="caution">
    <text evidence="6">The sequence shown here is derived from an EMBL/GenBank/DDBJ whole genome shotgun (WGS) entry which is preliminary data.</text>
</comment>
<evidence type="ECO:0000313" key="7">
    <source>
        <dbReference type="Proteomes" id="UP000245934"/>
    </source>
</evidence>
<dbReference type="EMBL" id="QGMZ01000018">
    <property type="protein sequence ID" value="PWR73542.1"/>
    <property type="molecule type" value="Genomic_DNA"/>
</dbReference>
<dbReference type="GO" id="GO:0051539">
    <property type="term" value="F:4 iron, 4 sulfur cluster binding"/>
    <property type="evidence" value="ECO:0007669"/>
    <property type="project" value="UniProtKB-UniRule"/>
</dbReference>
<evidence type="ECO:0000256" key="2">
    <source>
        <dbReference type="ARBA" id="ARBA00023002"/>
    </source>
</evidence>
<dbReference type="EC" id="1.2.7.8" evidence="3"/>
<feature type="binding site" evidence="4">
    <location>
        <position position="541"/>
    </location>
    <ligand>
        <name>[4Fe-4S] cluster</name>
        <dbReference type="ChEBI" id="CHEBI:49883"/>
        <label>1</label>
    </ligand>
</feature>
<evidence type="ECO:0000313" key="6">
    <source>
        <dbReference type="EMBL" id="PWR73542.1"/>
    </source>
</evidence>
<dbReference type="GO" id="GO:0044272">
    <property type="term" value="P:sulfur compound biosynthetic process"/>
    <property type="evidence" value="ECO:0007669"/>
    <property type="project" value="UniProtKB-ARBA"/>
</dbReference>
<feature type="binding site" evidence="4">
    <location>
        <position position="547"/>
    </location>
    <ligand>
        <name>[4Fe-4S] cluster</name>
        <dbReference type="ChEBI" id="CHEBI:49883"/>
        <label>1</label>
    </ligand>
</feature>
<dbReference type="RefSeq" id="WP_109940953.1">
    <property type="nucleotide sequence ID" value="NZ_CP176366.1"/>
</dbReference>
<dbReference type="FunFam" id="3.40.50.970:FF:000039">
    <property type="entry name" value="Indolepyruvate oxidoreductase subunit IorA"/>
    <property type="match status" value="1"/>
</dbReference>
<dbReference type="GO" id="GO:0046872">
    <property type="term" value="F:metal ion binding"/>
    <property type="evidence" value="ECO:0007669"/>
    <property type="project" value="UniProtKB-UniRule"/>
</dbReference>
<keyword evidence="3 4" id="KW-0408">Iron</keyword>
<evidence type="ECO:0000256" key="4">
    <source>
        <dbReference type="PIRSR" id="PIRSR006439-50"/>
    </source>
</evidence>
<organism evidence="6 7">
    <name type="scientific">Methanospirillum stamsii</name>
    <dbReference type="NCBI Taxonomy" id="1277351"/>
    <lineage>
        <taxon>Archaea</taxon>
        <taxon>Methanobacteriati</taxon>
        <taxon>Methanobacteriota</taxon>
        <taxon>Stenosarchaea group</taxon>
        <taxon>Methanomicrobia</taxon>
        <taxon>Methanomicrobiales</taxon>
        <taxon>Methanospirillaceae</taxon>
        <taxon>Methanospirillum</taxon>
    </lineage>
</organism>
<feature type="binding site" evidence="4">
    <location>
        <position position="568"/>
    </location>
    <ligand>
        <name>[4Fe-4S] cluster</name>
        <dbReference type="ChEBI" id="CHEBI:49883"/>
        <label>2</label>
    </ligand>
</feature>
<keyword evidence="3 4" id="KW-0411">Iron-sulfur</keyword>
<dbReference type="Pfam" id="PF00037">
    <property type="entry name" value="Fer4"/>
    <property type="match status" value="1"/>
</dbReference>
<dbReference type="InterPro" id="IPR017900">
    <property type="entry name" value="4Fe4S_Fe_S_CS"/>
</dbReference>
<dbReference type="Pfam" id="PF02775">
    <property type="entry name" value="TPP_enzyme_C"/>
    <property type="match status" value="1"/>
</dbReference>
<keyword evidence="1 3" id="KW-0479">Metal-binding</keyword>
<dbReference type="PANTHER" id="PTHR43710:SF7">
    <property type="entry name" value="INDOLEPYRUVATE OXIDOREDUCTASE SUBUNIT IORA"/>
    <property type="match status" value="1"/>
</dbReference>
<reference evidence="6 7" key="1">
    <citation type="submission" date="2018-05" db="EMBL/GenBank/DDBJ databases">
        <title>Draft genome of Methanospirillum stamsii Pt1.</title>
        <authorList>
            <person name="Dueholm M.S."/>
            <person name="Nielsen P.H."/>
            <person name="Bakmann L.F."/>
            <person name="Otzen D.E."/>
        </authorList>
    </citation>
    <scope>NUCLEOTIDE SEQUENCE [LARGE SCALE GENOMIC DNA]</scope>
    <source>
        <strain evidence="6 7">Pt1</strain>
    </source>
</reference>
<dbReference type="InterPro" id="IPR029061">
    <property type="entry name" value="THDP-binding"/>
</dbReference>
<feature type="binding site" evidence="4">
    <location>
        <position position="552"/>
    </location>
    <ligand>
        <name>[4Fe-4S] cluster</name>
        <dbReference type="ChEBI" id="CHEBI:49883"/>
        <label>2</label>
    </ligand>
</feature>
<comment type="cofactor">
    <cofactor evidence="3 4">
        <name>[4Fe-4S] cluster</name>
        <dbReference type="ChEBI" id="CHEBI:49883"/>
    </cofactor>
    <text evidence="3 4">Binds 2 [4Fe-4S] clusters. In this family the first cluster has a non-standard and varying [4Fe-4S] binding motif CX(2)CX(2)CX(4-5)CP.</text>
</comment>
<keyword evidence="3 4" id="KW-0004">4Fe-4S</keyword>
<feature type="binding site" evidence="4">
    <location>
        <position position="578"/>
    </location>
    <ligand>
        <name>[4Fe-4S] cluster</name>
        <dbReference type="ChEBI" id="CHEBI:49883"/>
        <label>1</label>
    </ligand>
</feature>
<dbReference type="Pfam" id="PF01855">
    <property type="entry name" value="POR_N"/>
    <property type="match status" value="1"/>
</dbReference>
<dbReference type="GO" id="GO:0030976">
    <property type="term" value="F:thiamine pyrophosphate binding"/>
    <property type="evidence" value="ECO:0007669"/>
    <property type="project" value="InterPro"/>
</dbReference>
<dbReference type="InterPro" id="IPR002880">
    <property type="entry name" value="Pyrv_Fd/Flavodoxin_OxRdtase_N"/>
</dbReference>
<proteinExistence type="predicted"/>
<dbReference type="InterPro" id="IPR017721">
    <property type="entry name" value="IorA"/>
</dbReference>
<comment type="catalytic activity">
    <reaction evidence="3">
        <text>indole-3-pyruvate + 2 oxidized [2Fe-2S]-[ferredoxin] + CoA = (indol-3-yl)acetyl-CoA + 2 reduced [2Fe-2S]-[ferredoxin] + CO2 + H(+)</text>
        <dbReference type="Rhea" id="RHEA:12645"/>
        <dbReference type="Rhea" id="RHEA-COMP:10000"/>
        <dbReference type="Rhea" id="RHEA-COMP:10001"/>
        <dbReference type="ChEBI" id="CHEBI:15378"/>
        <dbReference type="ChEBI" id="CHEBI:16526"/>
        <dbReference type="ChEBI" id="CHEBI:17640"/>
        <dbReference type="ChEBI" id="CHEBI:33737"/>
        <dbReference type="ChEBI" id="CHEBI:33738"/>
        <dbReference type="ChEBI" id="CHEBI:57271"/>
        <dbReference type="ChEBI" id="CHEBI:57287"/>
        <dbReference type="EC" id="1.2.7.8"/>
    </reaction>
</comment>
<dbReference type="AlphaFoldDB" id="A0A2V2N059"/>
<sequence>MVVHYLLGNEAIAHGCLEAAVDIACGYPGTPSSEVIDTLRMDPDRACKVEWSVNEKVAFEEALAASWCGLRTICTMKHVGLNVAADPLMTSAYTGTKGGFVILSADDPFAHSSQNEQDSRCYAQFARIPCFDPSTLQEAHDMVRDAFSISEEFSLPVMFRPTTRICHSKSDVDMGEVKVSDRTALFEKDPRQYVVIPAHTRILHQKLNQKQPAIKKKLVELGYNRYEVKGKTAVICSGVGASYVREVIGSDVSLAVIGAYPIDEGWLAGFIQKHEKVLVVEELSPIIEEIARQVSGFVLIYGKKTGQVPYEGELSPERVAKYLTAAGIQTSVRYEEPQKPAALPVRSPVLCAGCMHRAAMYAMKKVFRDGIFPSDIGCYTLGIQLGTVDTTICMGASITIASGMSLAGEKRDIVCTIGDSTFLHTGIQGLINAVYNGANITVVILDNRITAMTGHQPNPTTGLTACGILTPPVSIEAICRAAGATFVETVSPSNLTTFMNVLKEAKSKTGVKVIIARQPCVISEKRSKINRGKYIVHQDVCIGCKACIKFGCPAIELRGGLAFITDLCSGCGVCSELCPVGAISREVKE</sequence>
<protein>
    <recommendedName>
        <fullName evidence="3">Indolepyruvate oxidoreductase subunit IorA</fullName>
        <shortName evidence="3">IOR</shortName>
        <ecNumber evidence="3">1.2.7.8</ecNumber>
    </recommendedName>
    <alternativeName>
        <fullName evidence="3">Indolepyruvate ferredoxin oxidoreductase subunit alpha</fullName>
    </alternativeName>
</protein>
<dbReference type="NCBIfam" id="TIGR03336">
    <property type="entry name" value="IOR_alpha"/>
    <property type="match status" value="1"/>
</dbReference>
<feature type="domain" description="4Fe-4S ferredoxin-type" evidence="5">
    <location>
        <begin position="532"/>
        <end position="553"/>
    </location>
</feature>
<dbReference type="PANTHER" id="PTHR43710">
    <property type="entry name" value="2-HYDROXYACYL-COA LYASE"/>
    <property type="match status" value="1"/>
</dbReference>
<dbReference type="InterPro" id="IPR045025">
    <property type="entry name" value="HACL1-like"/>
</dbReference>
<evidence type="ECO:0000256" key="3">
    <source>
        <dbReference type="PIRNR" id="PIRNR006439"/>
    </source>
</evidence>
<dbReference type="Proteomes" id="UP000245934">
    <property type="component" value="Unassembled WGS sequence"/>
</dbReference>
<keyword evidence="3" id="KW-0813">Transport</keyword>
<keyword evidence="7" id="KW-1185">Reference proteome</keyword>
<dbReference type="CDD" id="cd02008">
    <property type="entry name" value="TPP_IOR_alpha"/>
    <property type="match status" value="1"/>
</dbReference>
<keyword evidence="3" id="KW-0249">Electron transport</keyword>
<feature type="binding site" evidence="4">
    <location>
        <position position="571"/>
    </location>
    <ligand>
        <name>[4Fe-4S] cluster</name>
        <dbReference type="ChEBI" id="CHEBI:49883"/>
        <label>2</label>
    </ligand>
</feature>
<dbReference type="InterPro" id="IPR017896">
    <property type="entry name" value="4Fe4S_Fe-S-bd"/>
</dbReference>
<dbReference type="PROSITE" id="PS00198">
    <property type="entry name" value="4FE4S_FER_1"/>
    <property type="match status" value="1"/>
</dbReference>
<gene>
    <name evidence="6" type="primary">iorA</name>
    <name evidence="6" type="ORF">DLD82_09915</name>
</gene>
<dbReference type="SUPFAM" id="SSF52518">
    <property type="entry name" value="Thiamin diphosphate-binding fold (THDP-binding)"/>
    <property type="match status" value="2"/>
</dbReference>
<dbReference type="Gene3D" id="3.40.50.970">
    <property type="match status" value="2"/>
</dbReference>
<feature type="binding site" evidence="4">
    <location>
        <position position="544"/>
    </location>
    <ligand>
        <name>[4Fe-4S] cluster</name>
        <dbReference type="ChEBI" id="CHEBI:49883"/>
        <label>1</label>
    </ligand>
</feature>
<dbReference type="OrthoDB" id="19071at2157"/>
<dbReference type="CDD" id="cd07034">
    <property type="entry name" value="TPP_PYR_PFOR_IOR-alpha_like"/>
    <property type="match status" value="1"/>
</dbReference>
<dbReference type="Gene3D" id="3.30.70.20">
    <property type="match status" value="1"/>
</dbReference>
<dbReference type="PROSITE" id="PS51379">
    <property type="entry name" value="4FE4S_FER_2"/>
    <property type="match status" value="2"/>
</dbReference>
<dbReference type="GO" id="GO:0006082">
    <property type="term" value="P:organic acid metabolic process"/>
    <property type="evidence" value="ECO:0007669"/>
    <property type="project" value="UniProtKB-ARBA"/>
</dbReference>
<comment type="subunit">
    <text evidence="3">Heterodimer of the IorA and IorB subunits.</text>
</comment>
<evidence type="ECO:0000259" key="5">
    <source>
        <dbReference type="PROSITE" id="PS51379"/>
    </source>
</evidence>
<keyword evidence="6" id="KW-0670">Pyruvate</keyword>
<dbReference type="GeneID" id="97608739"/>
<feature type="domain" description="4Fe-4S ferredoxin-type" evidence="5">
    <location>
        <begin position="559"/>
        <end position="588"/>
    </location>
</feature>
<dbReference type="InterPro" id="IPR011766">
    <property type="entry name" value="TPP_enzyme_TPP-bd"/>
</dbReference>
<keyword evidence="2 3" id="KW-0560">Oxidoreductase</keyword>